<evidence type="ECO:0000256" key="6">
    <source>
        <dbReference type="ARBA" id="ARBA00023136"/>
    </source>
</evidence>
<organism evidence="9 10">
    <name type="scientific">Chitinophaga caseinilytica</name>
    <dbReference type="NCBI Taxonomy" id="2267521"/>
    <lineage>
        <taxon>Bacteria</taxon>
        <taxon>Pseudomonadati</taxon>
        <taxon>Bacteroidota</taxon>
        <taxon>Chitinophagia</taxon>
        <taxon>Chitinophagales</taxon>
        <taxon>Chitinophagaceae</taxon>
        <taxon>Chitinophaga</taxon>
    </lineage>
</organism>
<evidence type="ECO:0000256" key="4">
    <source>
        <dbReference type="ARBA" id="ARBA00022692"/>
    </source>
</evidence>
<dbReference type="InterPro" id="IPR020846">
    <property type="entry name" value="MFS_dom"/>
</dbReference>
<feature type="transmembrane region" description="Helical" evidence="7">
    <location>
        <begin position="306"/>
        <end position="324"/>
    </location>
</feature>
<feature type="transmembrane region" description="Helical" evidence="7">
    <location>
        <begin position="180"/>
        <end position="197"/>
    </location>
</feature>
<dbReference type="InterPro" id="IPR036259">
    <property type="entry name" value="MFS_trans_sf"/>
</dbReference>
<name>A0ABZ2Z0I4_9BACT</name>
<evidence type="ECO:0000256" key="3">
    <source>
        <dbReference type="ARBA" id="ARBA00022448"/>
    </source>
</evidence>
<dbReference type="Pfam" id="PF07690">
    <property type="entry name" value="MFS_1"/>
    <property type="match status" value="1"/>
</dbReference>
<feature type="transmembrane region" description="Helical" evidence="7">
    <location>
        <begin position="331"/>
        <end position="351"/>
    </location>
</feature>
<proteinExistence type="inferred from homology"/>
<gene>
    <name evidence="9" type="ORF">WJU22_21250</name>
</gene>
<evidence type="ECO:0000256" key="5">
    <source>
        <dbReference type="ARBA" id="ARBA00022989"/>
    </source>
</evidence>
<evidence type="ECO:0000256" key="2">
    <source>
        <dbReference type="ARBA" id="ARBA00008335"/>
    </source>
</evidence>
<reference evidence="9 10" key="1">
    <citation type="submission" date="2024-03" db="EMBL/GenBank/DDBJ databases">
        <title>Chitinophaga caseinilytica sp. nov., a casein hydrolysing bacterium isolated from forest soil.</title>
        <authorList>
            <person name="Lee D.S."/>
            <person name="Han D.M."/>
            <person name="Baek J.H."/>
            <person name="Choi D.G."/>
            <person name="Jeon J.H."/>
            <person name="Jeon C.O."/>
        </authorList>
    </citation>
    <scope>NUCLEOTIDE SEQUENCE [LARGE SCALE GENOMIC DNA]</scope>
    <source>
        <strain evidence="9 10">KACC 19118</strain>
    </source>
</reference>
<feature type="transmembrane region" description="Helical" evidence="7">
    <location>
        <begin position="25"/>
        <end position="45"/>
    </location>
</feature>
<evidence type="ECO:0000259" key="8">
    <source>
        <dbReference type="PROSITE" id="PS50850"/>
    </source>
</evidence>
<feature type="transmembrane region" description="Helical" evidence="7">
    <location>
        <begin position="481"/>
        <end position="503"/>
    </location>
</feature>
<feature type="transmembrane region" description="Helical" evidence="7">
    <location>
        <begin position="269"/>
        <end position="286"/>
    </location>
</feature>
<dbReference type="EMBL" id="CP150096">
    <property type="protein sequence ID" value="WZN45430.1"/>
    <property type="molecule type" value="Genomic_DNA"/>
</dbReference>
<feature type="transmembrane region" description="Helical" evidence="7">
    <location>
        <begin position="393"/>
        <end position="415"/>
    </location>
</feature>
<evidence type="ECO:0000313" key="9">
    <source>
        <dbReference type="EMBL" id="WZN45430.1"/>
    </source>
</evidence>
<keyword evidence="10" id="KW-1185">Reference proteome</keyword>
<feature type="domain" description="Major facilitator superfamily (MFS) profile" evidence="8">
    <location>
        <begin position="24"/>
        <end position="446"/>
    </location>
</feature>
<evidence type="ECO:0000256" key="1">
    <source>
        <dbReference type="ARBA" id="ARBA00004127"/>
    </source>
</evidence>
<feature type="transmembrane region" description="Helical" evidence="7">
    <location>
        <begin position="91"/>
        <end position="110"/>
    </location>
</feature>
<feature type="transmembrane region" description="Helical" evidence="7">
    <location>
        <begin position="65"/>
        <end position="84"/>
    </location>
</feature>
<dbReference type="RefSeq" id="WP_341840182.1">
    <property type="nucleotide sequence ID" value="NZ_CP149792.1"/>
</dbReference>
<dbReference type="PANTHER" id="PTHR23514">
    <property type="entry name" value="BYPASS OF STOP CODON PROTEIN 6"/>
    <property type="match status" value="1"/>
</dbReference>
<keyword evidence="5 7" id="KW-1133">Transmembrane helix</keyword>
<dbReference type="SUPFAM" id="SSF103473">
    <property type="entry name" value="MFS general substrate transporter"/>
    <property type="match status" value="1"/>
</dbReference>
<comment type="subcellular location">
    <subcellularLocation>
        <location evidence="1">Endomembrane system</location>
        <topology evidence="1">Multi-pass membrane protein</topology>
    </subcellularLocation>
</comment>
<sequence length="525" mass="56999">MDMITTAPPHAAMAAADLGGRDRRLLFWGCFTVLVASAFGFVFRSFLMDGWGMQFGLSKTQQGEIFGVSFWPFGISIVLFSLVIDKVGYKSAMIFAFACHCASVLLTVMATGYWMLYFGTLLFALGNGAAEAVVNPVVATMYPREKTKWLNILHAGWPAGMVLAGLLGIALIHFQVRWEIMIGCILLPVIAYGWMIMGKKFPVSERVQAGVSYLDMVREVGILGILLIVSLCVFQAGSLLNWSLAGKIAVTLGITAAAGLVVKSWGRPMFILLLLVMVLLATTELGTDSWITDLMTPEMAKMGLQGGWVLIYTSLIMAVLRFYAGPIVHRFSPLGLLAVSAAVAFAGLNFLSWSTGAMILVAATVYALGKTFLWGTMLGVVAERFPRGGVLALNFTGAVGQVGVGVIGAVILGFVQDKQLDKNLVRYDAENQTALHATYLTQERKSLFGEYRVLDNARLETAPVAAKETIRDVREGAKKDALRTVSIFPVIMLLCYLGLIFWFSRRGGYKPVLLAPAESHPSSNN</sequence>
<feature type="transmembrane region" description="Helical" evidence="7">
    <location>
        <begin position="242"/>
        <end position="262"/>
    </location>
</feature>
<protein>
    <submittedName>
        <fullName evidence="9">MFS transporter</fullName>
    </submittedName>
</protein>
<comment type="similarity">
    <text evidence="2">Belongs to the major facilitator superfamily.</text>
</comment>
<dbReference type="Proteomes" id="UP001449657">
    <property type="component" value="Chromosome"/>
</dbReference>
<keyword evidence="6 7" id="KW-0472">Membrane</keyword>
<evidence type="ECO:0000256" key="7">
    <source>
        <dbReference type="SAM" id="Phobius"/>
    </source>
</evidence>
<feature type="transmembrane region" description="Helical" evidence="7">
    <location>
        <begin position="116"/>
        <end position="138"/>
    </location>
</feature>
<dbReference type="PROSITE" id="PS50850">
    <property type="entry name" value="MFS"/>
    <property type="match status" value="1"/>
</dbReference>
<dbReference type="PANTHER" id="PTHR23514:SF3">
    <property type="entry name" value="BYPASS OF STOP CODON PROTEIN 6"/>
    <property type="match status" value="1"/>
</dbReference>
<dbReference type="Gene3D" id="1.20.1250.20">
    <property type="entry name" value="MFS general substrate transporter like domains"/>
    <property type="match status" value="1"/>
</dbReference>
<accession>A0ABZ2Z0I4</accession>
<feature type="transmembrane region" description="Helical" evidence="7">
    <location>
        <begin position="150"/>
        <end position="174"/>
    </location>
</feature>
<feature type="transmembrane region" description="Helical" evidence="7">
    <location>
        <begin position="357"/>
        <end position="381"/>
    </location>
</feature>
<evidence type="ECO:0000313" key="10">
    <source>
        <dbReference type="Proteomes" id="UP001449657"/>
    </source>
</evidence>
<feature type="transmembrane region" description="Helical" evidence="7">
    <location>
        <begin position="217"/>
        <end position="236"/>
    </location>
</feature>
<keyword evidence="3" id="KW-0813">Transport</keyword>
<dbReference type="InterPro" id="IPR051788">
    <property type="entry name" value="MFS_Transporter"/>
</dbReference>
<dbReference type="InterPro" id="IPR011701">
    <property type="entry name" value="MFS"/>
</dbReference>
<keyword evidence="4 7" id="KW-0812">Transmembrane</keyword>